<name>A0A3M7QZ43_BRAPC</name>
<accession>A0A3M7QZ43</accession>
<protein>
    <submittedName>
        <fullName evidence="1">Uncharacterized protein</fullName>
    </submittedName>
</protein>
<sequence length="65" mass="8066">MIPPTKNILKYSCNLQQYPIQILYMKYEINYPPSDLKTKNFRKYFFWKMFAFIKESEYYICTICL</sequence>
<reference evidence="1 2" key="1">
    <citation type="journal article" date="2018" name="Sci. Rep.">
        <title>Genomic signatures of local adaptation to the degree of environmental predictability in rotifers.</title>
        <authorList>
            <person name="Franch-Gras L."/>
            <person name="Hahn C."/>
            <person name="Garcia-Roger E.M."/>
            <person name="Carmona M.J."/>
            <person name="Serra M."/>
            <person name="Gomez A."/>
        </authorList>
    </citation>
    <scope>NUCLEOTIDE SEQUENCE [LARGE SCALE GENOMIC DNA]</scope>
    <source>
        <strain evidence="1">HYR1</strain>
    </source>
</reference>
<dbReference type="EMBL" id="REGN01004696">
    <property type="protein sequence ID" value="RNA16489.1"/>
    <property type="molecule type" value="Genomic_DNA"/>
</dbReference>
<evidence type="ECO:0000313" key="1">
    <source>
        <dbReference type="EMBL" id="RNA16489.1"/>
    </source>
</evidence>
<dbReference type="Proteomes" id="UP000276133">
    <property type="component" value="Unassembled WGS sequence"/>
</dbReference>
<proteinExistence type="predicted"/>
<gene>
    <name evidence="1" type="ORF">BpHYR1_020000</name>
</gene>
<dbReference type="AlphaFoldDB" id="A0A3M7QZ43"/>
<keyword evidence="2" id="KW-1185">Reference proteome</keyword>
<organism evidence="1 2">
    <name type="scientific">Brachionus plicatilis</name>
    <name type="common">Marine rotifer</name>
    <name type="synonym">Brachionus muelleri</name>
    <dbReference type="NCBI Taxonomy" id="10195"/>
    <lineage>
        <taxon>Eukaryota</taxon>
        <taxon>Metazoa</taxon>
        <taxon>Spiralia</taxon>
        <taxon>Gnathifera</taxon>
        <taxon>Rotifera</taxon>
        <taxon>Eurotatoria</taxon>
        <taxon>Monogononta</taxon>
        <taxon>Pseudotrocha</taxon>
        <taxon>Ploima</taxon>
        <taxon>Brachionidae</taxon>
        <taxon>Brachionus</taxon>
    </lineage>
</organism>
<comment type="caution">
    <text evidence="1">The sequence shown here is derived from an EMBL/GenBank/DDBJ whole genome shotgun (WGS) entry which is preliminary data.</text>
</comment>
<evidence type="ECO:0000313" key="2">
    <source>
        <dbReference type="Proteomes" id="UP000276133"/>
    </source>
</evidence>